<dbReference type="EMBL" id="BLXT01000600">
    <property type="protein sequence ID" value="GFN78767.1"/>
    <property type="molecule type" value="Genomic_DNA"/>
</dbReference>
<proteinExistence type="predicted"/>
<accession>A0AAV3Y8D6</accession>
<organism evidence="1 2">
    <name type="scientific">Plakobranchus ocellatus</name>
    <dbReference type="NCBI Taxonomy" id="259542"/>
    <lineage>
        <taxon>Eukaryota</taxon>
        <taxon>Metazoa</taxon>
        <taxon>Spiralia</taxon>
        <taxon>Lophotrochozoa</taxon>
        <taxon>Mollusca</taxon>
        <taxon>Gastropoda</taxon>
        <taxon>Heterobranchia</taxon>
        <taxon>Euthyneura</taxon>
        <taxon>Panpulmonata</taxon>
        <taxon>Sacoglossa</taxon>
        <taxon>Placobranchoidea</taxon>
        <taxon>Plakobranchidae</taxon>
        <taxon>Plakobranchus</taxon>
    </lineage>
</organism>
<sequence>MPFFFSEEMVLFPLSFFSFLGTNKSLLELDQLFAIKSTVPLYCRHPQGCGYRFTQVLSTQLVIPAITITGISGSSG</sequence>
<name>A0AAV3Y8D6_9GAST</name>
<dbReference type="AlphaFoldDB" id="A0AAV3Y8D6"/>
<comment type="caution">
    <text evidence="1">The sequence shown here is derived from an EMBL/GenBank/DDBJ whole genome shotgun (WGS) entry which is preliminary data.</text>
</comment>
<evidence type="ECO:0000313" key="2">
    <source>
        <dbReference type="Proteomes" id="UP000735302"/>
    </source>
</evidence>
<reference evidence="1 2" key="1">
    <citation type="journal article" date="2021" name="Elife">
        <title>Chloroplast acquisition without the gene transfer in kleptoplastic sea slugs, Plakobranchus ocellatus.</title>
        <authorList>
            <person name="Maeda T."/>
            <person name="Takahashi S."/>
            <person name="Yoshida T."/>
            <person name="Shimamura S."/>
            <person name="Takaki Y."/>
            <person name="Nagai Y."/>
            <person name="Toyoda A."/>
            <person name="Suzuki Y."/>
            <person name="Arimoto A."/>
            <person name="Ishii H."/>
            <person name="Satoh N."/>
            <person name="Nishiyama T."/>
            <person name="Hasebe M."/>
            <person name="Maruyama T."/>
            <person name="Minagawa J."/>
            <person name="Obokata J."/>
            <person name="Shigenobu S."/>
        </authorList>
    </citation>
    <scope>NUCLEOTIDE SEQUENCE [LARGE SCALE GENOMIC DNA]</scope>
</reference>
<keyword evidence="2" id="KW-1185">Reference proteome</keyword>
<gene>
    <name evidence="1" type="ORF">PoB_000527300</name>
</gene>
<protein>
    <submittedName>
        <fullName evidence="1">Uncharacterized protein</fullName>
    </submittedName>
</protein>
<dbReference type="Proteomes" id="UP000735302">
    <property type="component" value="Unassembled WGS sequence"/>
</dbReference>
<evidence type="ECO:0000313" key="1">
    <source>
        <dbReference type="EMBL" id="GFN78767.1"/>
    </source>
</evidence>